<dbReference type="Gene3D" id="3.40.30.10">
    <property type="entry name" value="Glutaredoxin"/>
    <property type="match status" value="1"/>
</dbReference>
<organism evidence="3 4">
    <name type="scientific">Necator americanus</name>
    <name type="common">Human hookworm</name>
    <dbReference type="NCBI Taxonomy" id="51031"/>
    <lineage>
        <taxon>Eukaryota</taxon>
        <taxon>Metazoa</taxon>
        <taxon>Ecdysozoa</taxon>
        <taxon>Nematoda</taxon>
        <taxon>Chromadorea</taxon>
        <taxon>Rhabditida</taxon>
        <taxon>Rhabditina</taxon>
        <taxon>Rhabditomorpha</taxon>
        <taxon>Strongyloidea</taxon>
        <taxon>Ancylostomatidae</taxon>
        <taxon>Bunostominae</taxon>
        <taxon>Necator</taxon>
    </lineage>
</organism>
<dbReference type="Pfam" id="PF02798">
    <property type="entry name" value="GST_N"/>
    <property type="match status" value="1"/>
</dbReference>
<dbReference type="CDD" id="cd03192">
    <property type="entry name" value="GST_C_Sigma_like"/>
    <property type="match status" value="1"/>
</dbReference>
<feature type="domain" description="GST N-terminal" evidence="1">
    <location>
        <begin position="65"/>
        <end position="142"/>
    </location>
</feature>
<evidence type="ECO:0000259" key="1">
    <source>
        <dbReference type="PROSITE" id="PS50404"/>
    </source>
</evidence>
<evidence type="ECO:0008006" key="5">
    <source>
        <dbReference type="Google" id="ProtNLM"/>
    </source>
</evidence>
<name>A0ABR1CJC9_NECAM</name>
<sequence>MRPLLTSVVRQQQARILTRSQQLSEQQYGREELYDKRTSFICLFARHHAPLTAGQGQHDKNIIRMEYKFYYFPGRGLGEISRQLFALAGVKYEDIRVSKEHWPQYKPKMPFEQMPVLEVDGQQIPQSLAIARYLARKFGYAGKTPYEEAIVDAIADQYKDFYVQIKEYYYPALGLAEGDVEAAKKNILIPARDRFLGYMTNYLKKSSSGFLAGNDLTYADLIIAEHVFTMRSVFPEYTEGFPEIEAHYEKVTSVPALKHWMETRPKTQF</sequence>
<dbReference type="SUPFAM" id="SSF47616">
    <property type="entry name" value="GST C-terminal domain-like"/>
    <property type="match status" value="1"/>
</dbReference>
<proteinExistence type="predicted"/>
<dbReference type="PANTHER" id="PTHR11571:SF127">
    <property type="entry name" value="GLUTATHIONE S-TRANSFERASE"/>
    <property type="match status" value="1"/>
</dbReference>
<comment type="caution">
    <text evidence="3">The sequence shown here is derived from an EMBL/GenBank/DDBJ whole genome shotgun (WGS) entry which is preliminary data.</text>
</comment>
<dbReference type="InterPro" id="IPR036282">
    <property type="entry name" value="Glutathione-S-Trfase_C_sf"/>
</dbReference>
<dbReference type="SFLD" id="SFLDG00363">
    <property type="entry name" value="AMPS_(cytGST):_Alpha-__Mu-__Pi"/>
    <property type="match status" value="1"/>
</dbReference>
<dbReference type="CDD" id="cd03039">
    <property type="entry name" value="GST_N_Sigma_like"/>
    <property type="match status" value="1"/>
</dbReference>
<dbReference type="InterPro" id="IPR004046">
    <property type="entry name" value="GST_C"/>
</dbReference>
<dbReference type="InterPro" id="IPR036249">
    <property type="entry name" value="Thioredoxin-like_sf"/>
</dbReference>
<accession>A0ABR1CJC9</accession>
<dbReference type="InterPro" id="IPR050213">
    <property type="entry name" value="GST_superfamily"/>
</dbReference>
<protein>
    <recommendedName>
        <fullName evidence="5">Glutathione S-transferase protein</fullName>
    </recommendedName>
</protein>
<evidence type="ECO:0000313" key="4">
    <source>
        <dbReference type="Proteomes" id="UP001303046"/>
    </source>
</evidence>
<dbReference type="Gene3D" id="1.20.1050.10">
    <property type="match status" value="1"/>
</dbReference>
<dbReference type="EMBL" id="JAVFWL010000002">
    <property type="protein sequence ID" value="KAK6737565.1"/>
    <property type="molecule type" value="Genomic_DNA"/>
</dbReference>
<dbReference type="InterPro" id="IPR010987">
    <property type="entry name" value="Glutathione-S-Trfase_C-like"/>
</dbReference>
<dbReference type="PANTHER" id="PTHR11571">
    <property type="entry name" value="GLUTATHIONE S-TRANSFERASE"/>
    <property type="match status" value="1"/>
</dbReference>
<gene>
    <name evidence="3" type="primary">Necator_chrII.g7754</name>
    <name evidence="3" type="ORF">RB195_019960</name>
</gene>
<feature type="domain" description="GST C-terminal" evidence="2">
    <location>
        <begin position="144"/>
        <end position="269"/>
    </location>
</feature>
<dbReference type="Pfam" id="PF14497">
    <property type="entry name" value="GST_C_3"/>
    <property type="match status" value="1"/>
</dbReference>
<dbReference type="SUPFAM" id="SSF52833">
    <property type="entry name" value="Thioredoxin-like"/>
    <property type="match status" value="1"/>
</dbReference>
<dbReference type="SFLD" id="SFLDS00019">
    <property type="entry name" value="Glutathione_Transferase_(cytos"/>
    <property type="match status" value="1"/>
</dbReference>
<keyword evidence="4" id="KW-1185">Reference proteome</keyword>
<evidence type="ECO:0000313" key="3">
    <source>
        <dbReference type="EMBL" id="KAK6737565.1"/>
    </source>
</evidence>
<reference evidence="3 4" key="1">
    <citation type="submission" date="2023-08" db="EMBL/GenBank/DDBJ databases">
        <title>A Necator americanus chromosomal reference genome.</title>
        <authorList>
            <person name="Ilik V."/>
            <person name="Petrzelkova K.J."/>
            <person name="Pardy F."/>
            <person name="Fuh T."/>
            <person name="Niatou-Singa F.S."/>
            <person name="Gouil Q."/>
            <person name="Baker L."/>
            <person name="Ritchie M.E."/>
            <person name="Jex A.R."/>
            <person name="Gazzola D."/>
            <person name="Li H."/>
            <person name="Toshio Fujiwara R."/>
            <person name="Zhan B."/>
            <person name="Aroian R.V."/>
            <person name="Pafco B."/>
            <person name="Schwarz E.M."/>
        </authorList>
    </citation>
    <scope>NUCLEOTIDE SEQUENCE [LARGE SCALE GENOMIC DNA]</scope>
    <source>
        <strain evidence="3 4">Aroian</strain>
        <tissue evidence="3">Whole animal</tissue>
    </source>
</reference>
<evidence type="ECO:0000259" key="2">
    <source>
        <dbReference type="PROSITE" id="PS50405"/>
    </source>
</evidence>
<dbReference type="InterPro" id="IPR004045">
    <property type="entry name" value="Glutathione_S-Trfase_N"/>
</dbReference>
<dbReference type="PROSITE" id="PS50405">
    <property type="entry name" value="GST_CTER"/>
    <property type="match status" value="1"/>
</dbReference>
<dbReference type="Proteomes" id="UP001303046">
    <property type="component" value="Unassembled WGS sequence"/>
</dbReference>
<dbReference type="SFLD" id="SFLDG01205">
    <property type="entry name" value="AMPS.1"/>
    <property type="match status" value="1"/>
</dbReference>
<dbReference type="PROSITE" id="PS50404">
    <property type="entry name" value="GST_NTER"/>
    <property type="match status" value="1"/>
</dbReference>
<dbReference type="InterPro" id="IPR040079">
    <property type="entry name" value="Glutathione_S-Trfase"/>
</dbReference>